<proteinExistence type="predicted"/>
<reference evidence="2" key="1">
    <citation type="submission" date="2014-09" db="EMBL/GenBank/DDBJ databases">
        <title>Genome sequence of the luminous mushroom Mycena chlorophos for searching fungal bioluminescence genes.</title>
        <authorList>
            <person name="Tanaka Y."/>
            <person name="Kasuga D."/>
            <person name="Oba Y."/>
            <person name="Hase S."/>
            <person name="Sato K."/>
            <person name="Oba Y."/>
            <person name="Sakakibara Y."/>
        </authorList>
    </citation>
    <scope>NUCLEOTIDE SEQUENCE</scope>
</reference>
<evidence type="ECO:0000313" key="3">
    <source>
        <dbReference type="Proteomes" id="UP000815677"/>
    </source>
</evidence>
<dbReference type="EMBL" id="DF841052">
    <property type="protein sequence ID" value="GAT45306.1"/>
    <property type="molecule type" value="Genomic_DNA"/>
</dbReference>
<keyword evidence="3" id="KW-1185">Reference proteome</keyword>
<name>A0ABQ0L2D5_MYCCL</name>
<dbReference type="InterPro" id="IPR026116">
    <property type="entry name" value="GT18_cat"/>
</dbReference>
<feature type="domain" description="Glycosyltransferase family 18 catalytic" evidence="1">
    <location>
        <begin position="334"/>
        <end position="456"/>
    </location>
</feature>
<evidence type="ECO:0000313" key="2">
    <source>
        <dbReference type="EMBL" id="GAT45306.1"/>
    </source>
</evidence>
<organism evidence="2 3">
    <name type="scientific">Mycena chlorophos</name>
    <name type="common">Agaric fungus</name>
    <name type="synonym">Agaricus chlorophos</name>
    <dbReference type="NCBI Taxonomy" id="658473"/>
    <lineage>
        <taxon>Eukaryota</taxon>
        <taxon>Fungi</taxon>
        <taxon>Dikarya</taxon>
        <taxon>Basidiomycota</taxon>
        <taxon>Agaricomycotina</taxon>
        <taxon>Agaricomycetes</taxon>
        <taxon>Agaricomycetidae</taxon>
        <taxon>Agaricales</taxon>
        <taxon>Marasmiineae</taxon>
        <taxon>Mycenaceae</taxon>
        <taxon>Mycena</taxon>
    </lineage>
</organism>
<dbReference type="Pfam" id="PF15024">
    <property type="entry name" value="Glyco_transf_18"/>
    <property type="match status" value="1"/>
</dbReference>
<gene>
    <name evidence="2" type="ORF">MCHLO_02892</name>
</gene>
<protein>
    <recommendedName>
        <fullName evidence="1">Glycosyltransferase family 18 catalytic domain-containing protein</fullName>
    </recommendedName>
</protein>
<accession>A0ABQ0L2D5</accession>
<dbReference type="Proteomes" id="UP000815677">
    <property type="component" value="Unassembled WGS sequence"/>
</dbReference>
<evidence type="ECO:0000259" key="1">
    <source>
        <dbReference type="Pfam" id="PF15024"/>
    </source>
</evidence>
<sequence>MAPTGQKRRSFKSQAVILFTLSTLVYVAFHFRAQTQRALTRLPYLNTDAEEEQGQHQPTVEESTSLQLSIPSTLYPPEVGDAQTRRWMDPSEADWVRLHRCLLHNTCGPNQLKVVLVQSMYFRNALRGDLDGEEIWAMSAIEATANLGYTVLYVDSLRDMVRIYQFFPSLVRIAIVNDWDAFACWKDTENCLRSEQNPFGIPGYKLISFYFWTFPRHPLGPRWIISPEPYQLQLPGEFPSNNTYLGYSIEKTCRSTKFVPAHERPASPPQAWILAKYFMYFFPEKDFAWSKEILDDVAAATGVRFGMAIREPPEPMTEEQKERIPLYLPEEAHYVDLHRLDQAHFLYQLTQSRVVIGIGRPTISPTPWNALCLGVPFVNVVTEFDDEHPDDKTKWKTQHPITAVLGPPMVYNVRKGDKQGLIDAVRAALDNPIDSFVPERMTLPSIETRMAALVDNDWEAEERALLRECREPCGCTEPCDVLAQGIPWHVEVGGV</sequence>